<dbReference type="PANTHER" id="PTHR43963:SF4">
    <property type="entry name" value="CARBONYL REDUCTASE (NADPH)"/>
    <property type="match status" value="1"/>
</dbReference>
<reference evidence="6" key="1">
    <citation type="journal article" date="2008" name="Insect Biochem. Mol. Biol.">
        <title>The genome of a lepidopteran model insect, the silkworm Bombyx mori.</title>
        <authorList>
            <consortium name="International Silkworm Genome Consortium"/>
        </authorList>
    </citation>
    <scope>NUCLEOTIDE SEQUENCE [LARGE SCALE GENOMIC DNA]</scope>
    <source>
        <strain evidence="6">p50T</strain>
    </source>
</reference>
<dbReference type="InterPro" id="IPR002347">
    <property type="entry name" value="SDR_fam"/>
</dbReference>
<dbReference type="Gene3D" id="3.40.50.720">
    <property type="entry name" value="NAD(P)-binding Rossmann-like Domain"/>
    <property type="match status" value="1"/>
</dbReference>
<dbReference type="Pfam" id="PF00106">
    <property type="entry name" value="adh_short"/>
    <property type="match status" value="2"/>
</dbReference>
<evidence type="ECO:0000256" key="3">
    <source>
        <dbReference type="ARBA" id="ARBA00023002"/>
    </source>
</evidence>
<gene>
    <name evidence="5" type="primary">101738709</name>
</gene>
<dbReference type="GO" id="GO:0004090">
    <property type="term" value="F:carbonyl reductase (NADPH) activity"/>
    <property type="evidence" value="ECO:0007669"/>
    <property type="project" value="TreeGrafter"/>
</dbReference>
<reference evidence="5" key="2">
    <citation type="submission" date="2022-06" db="UniProtKB">
        <authorList>
            <consortium name="EnsemblMetazoa"/>
        </authorList>
    </citation>
    <scope>IDENTIFICATION</scope>
    <source>
        <strain evidence="5">p50T (Dazao)</strain>
    </source>
</reference>
<dbReference type="SMR" id="A0A8R2AIQ2"/>
<protein>
    <submittedName>
        <fullName evidence="5">Uncharacterized protein</fullName>
    </submittedName>
</protein>
<dbReference type="KEGG" id="bmor:101738709"/>
<comment type="similarity">
    <text evidence="1 4">Belongs to the short-chain dehydrogenases/reductases (SDR) family.</text>
</comment>
<keyword evidence="3" id="KW-0560">Oxidoreductase</keyword>
<evidence type="ECO:0000256" key="1">
    <source>
        <dbReference type="ARBA" id="ARBA00006484"/>
    </source>
</evidence>
<evidence type="ECO:0000256" key="2">
    <source>
        <dbReference type="ARBA" id="ARBA00022857"/>
    </source>
</evidence>
<dbReference type="OrthoDB" id="7289984at2759"/>
<dbReference type="PANTHER" id="PTHR43963">
    <property type="entry name" value="CARBONYL REDUCTASE 1-RELATED"/>
    <property type="match status" value="1"/>
</dbReference>
<dbReference type="PRINTS" id="PR00081">
    <property type="entry name" value="GDHRDH"/>
</dbReference>
<dbReference type="InterPro" id="IPR036291">
    <property type="entry name" value="NAD(P)-bd_dom_sf"/>
</dbReference>
<sequence length="279" mass="30973">MSNDYIAIVTGANKGLGFAIVKDLCENFKGTVYLTSRDETRGNEACEILRKLGLKPEYHQLDVSDPQSVQRFASYIQNKRVEILINNAGILFLKDAKEPKLFQAEQTILTNYFALVNFCEAILPCVKEGGKIINVSSSSGHLSRIPSADLRKRFMCENLTLNELNLLMRNYMEAVKNNEEIDEGWGDSPYVISKVGVNAYTFILNRKLSSNGIIVNCVHPGYVMSDMTRGAGNVSPEQAAKLVTEIALNSKTGGLYIWHNGDTVNWNGPDPRGFIDGKI</sequence>
<keyword evidence="6" id="KW-1185">Reference proteome</keyword>
<accession>A0A8R2AIQ2</accession>
<dbReference type="Proteomes" id="UP000005204">
    <property type="component" value="Unassembled WGS sequence"/>
</dbReference>
<evidence type="ECO:0000256" key="4">
    <source>
        <dbReference type="RuleBase" id="RU000363"/>
    </source>
</evidence>
<keyword evidence="2" id="KW-0521">NADP</keyword>
<dbReference type="OMA" id="HPGYVIS"/>
<dbReference type="PRINTS" id="PR00080">
    <property type="entry name" value="SDRFAMILY"/>
</dbReference>
<dbReference type="AlphaFoldDB" id="A0A8R2AIQ2"/>
<name>A0A8R2AIQ2_BOMMO</name>
<dbReference type="EnsemblMetazoa" id="XM_004926806.4">
    <property type="protein sequence ID" value="XP_004926863.1"/>
    <property type="gene ID" value="LOC101738709"/>
</dbReference>
<evidence type="ECO:0000313" key="6">
    <source>
        <dbReference type="Proteomes" id="UP000005204"/>
    </source>
</evidence>
<evidence type="ECO:0000313" key="5">
    <source>
        <dbReference type="EnsemblMetazoa" id="XP_004926863.1"/>
    </source>
</evidence>
<dbReference type="SUPFAM" id="SSF51735">
    <property type="entry name" value="NAD(P)-binding Rossmann-fold domains"/>
    <property type="match status" value="1"/>
</dbReference>
<organism evidence="5 6">
    <name type="scientific">Bombyx mori</name>
    <name type="common">Silk moth</name>
    <dbReference type="NCBI Taxonomy" id="7091"/>
    <lineage>
        <taxon>Eukaryota</taxon>
        <taxon>Metazoa</taxon>
        <taxon>Ecdysozoa</taxon>
        <taxon>Arthropoda</taxon>
        <taxon>Hexapoda</taxon>
        <taxon>Insecta</taxon>
        <taxon>Pterygota</taxon>
        <taxon>Neoptera</taxon>
        <taxon>Endopterygota</taxon>
        <taxon>Lepidoptera</taxon>
        <taxon>Glossata</taxon>
        <taxon>Ditrysia</taxon>
        <taxon>Bombycoidea</taxon>
        <taxon>Bombycidae</taxon>
        <taxon>Bombycinae</taxon>
        <taxon>Bombyx</taxon>
    </lineage>
</organism>
<proteinExistence type="inferred from homology"/>